<evidence type="ECO:0000256" key="1">
    <source>
        <dbReference type="SAM" id="Phobius"/>
    </source>
</evidence>
<gene>
    <name evidence="2" type="ORF">EB796_016816</name>
</gene>
<keyword evidence="1" id="KW-0812">Transmembrane</keyword>
<keyword evidence="1" id="KW-0472">Membrane</keyword>
<name>A0A7J7JGC9_BUGNE</name>
<keyword evidence="3" id="KW-1185">Reference proteome</keyword>
<evidence type="ECO:0000313" key="3">
    <source>
        <dbReference type="Proteomes" id="UP000593567"/>
    </source>
</evidence>
<keyword evidence="1" id="KW-1133">Transmembrane helix</keyword>
<sequence length="100" mass="11574">MLRIRNEPKRNFDCSKTSDNIWISWILLFFTEIGRSGPAKRWLWIVLSVFITLQGISVVLSQVIGLESFSKLSRMFLRIREEKVNGTSDAHVSMTQNSQL</sequence>
<reference evidence="2" key="1">
    <citation type="submission" date="2020-06" db="EMBL/GenBank/DDBJ databases">
        <title>Draft genome of Bugula neritina, a colonial animal packing powerful symbionts and potential medicines.</title>
        <authorList>
            <person name="Rayko M."/>
        </authorList>
    </citation>
    <scope>NUCLEOTIDE SEQUENCE [LARGE SCALE GENOMIC DNA]</scope>
    <source>
        <strain evidence="2">Kwan_BN1</strain>
    </source>
</reference>
<feature type="transmembrane region" description="Helical" evidence="1">
    <location>
        <begin position="43"/>
        <end position="66"/>
    </location>
</feature>
<protein>
    <submittedName>
        <fullName evidence="2">Uncharacterized protein</fullName>
    </submittedName>
</protein>
<dbReference type="EMBL" id="VXIV02002521">
    <property type="protein sequence ID" value="KAF6024873.1"/>
    <property type="molecule type" value="Genomic_DNA"/>
</dbReference>
<evidence type="ECO:0000313" key="2">
    <source>
        <dbReference type="EMBL" id="KAF6024873.1"/>
    </source>
</evidence>
<comment type="caution">
    <text evidence="2">The sequence shown here is derived from an EMBL/GenBank/DDBJ whole genome shotgun (WGS) entry which is preliminary data.</text>
</comment>
<dbReference type="AlphaFoldDB" id="A0A7J7JGC9"/>
<organism evidence="2 3">
    <name type="scientific">Bugula neritina</name>
    <name type="common">Brown bryozoan</name>
    <name type="synonym">Sertularia neritina</name>
    <dbReference type="NCBI Taxonomy" id="10212"/>
    <lineage>
        <taxon>Eukaryota</taxon>
        <taxon>Metazoa</taxon>
        <taxon>Spiralia</taxon>
        <taxon>Lophotrochozoa</taxon>
        <taxon>Bryozoa</taxon>
        <taxon>Gymnolaemata</taxon>
        <taxon>Cheilostomatida</taxon>
        <taxon>Flustrina</taxon>
        <taxon>Buguloidea</taxon>
        <taxon>Bugulidae</taxon>
        <taxon>Bugula</taxon>
    </lineage>
</organism>
<proteinExistence type="predicted"/>
<accession>A0A7J7JGC9</accession>
<dbReference type="Proteomes" id="UP000593567">
    <property type="component" value="Unassembled WGS sequence"/>
</dbReference>